<comment type="caution">
    <text evidence="1">The sequence shown here is derived from an EMBL/GenBank/DDBJ whole genome shotgun (WGS) entry which is preliminary data.</text>
</comment>
<feature type="non-terminal residue" evidence="1">
    <location>
        <position position="1"/>
    </location>
</feature>
<protein>
    <submittedName>
        <fullName evidence="1">Uncharacterized protein</fullName>
    </submittedName>
</protein>
<dbReference type="EMBL" id="LAZR01040535">
    <property type="protein sequence ID" value="KKL14245.1"/>
    <property type="molecule type" value="Genomic_DNA"/>
</dbReference>
<organism evidence="1">
    <name type="scientific">marine sediment metagenome</name>
    <dbReference type="NCBI Taxonomy" id="412755"/>
    <lineage>
        <taxon>unclassified sequences</taxon>
        <taxon>metagenomes</taxon>
        <taxon>ecological metagenomes</taxon>
    </lineage>
</organism>
<gene>
    <name evidence="1" type="ORF">LCGC14_2517630</name>
</gene>
<dbReference type="AlphaFoldDB" id="A0A0F9AXZ3"/>
<reference evidence="1" key="1">
    <citation type="journal article" date="2015" name="Nature">
        <title>Complex archaea that bridge the gap between prokaryotes and eukaryotes.</title>
        <authorList>
            <person name="Spang A."/>
            <person name="Saw J.H."/>
            <person name="Jorgensen S.L."/>
            <person name="Zaremba-Niedzwiedzka K."/>
            <person name="Martijn J."/>
            <person name="Lind A.E."/>
            <person name="van Eijk R."/>
            <person name="Schleper C."/>
            <person name="Guy L."/>
            <person name="Ettema T.J."/>
        </authorList>
    </citation>
    <scope>NUCLEOTIDE SEQUENCE</scope>
</reference>
<accession>A0A0F9AXZ3</accession>
<sequence>QANPFVVGIVWWLSPSREQDWPCNCAANSEADQGLGVGVYPVDAAPVYPDHPHEMCTLAPQVGNTAQTTEDIRLWLAGEESEQDYGSLFDLTGLVFQLLTLWGMREA</sequence>
<proteinExistence type="predicted"/>
<name>A0A0F9AXZ3_9ZZZZ</name>
<evidence type="ECO:0000313" key="1">
    <source>
        <dbReference type="EMBL" id="KKL14245.1"/>
    </source>
</evidence>